<dbReference type="AlphaFoldDB" id="A0A916NDH1"/>
<evidence type="ECO:0008006" key="3">
    <source>
        <dbReference type="Google" id="ProtNLM"/>
    </source>
</evidence>
<dbReference type="InterPro" id="IPR011202">
    <property type="entry name" value="UCP014677"/>
</dbReference>
<dbReference type="PIRSF" id="PIRSF014677">
    <property type="entry name" value="UCP014677"/>
    <property type="match status" value="1"/>
</dbReference>
<name>A0A916NDH1_9BACT</name>
<evidence type="ECO:0000313" key="2">
    <source>
        <dbReference type="Proteomes" id="UP000680038"/>
    </source>
</evidence>
<organism evidence="1 2">
    <name type="scientific">Dyadobacter helix</name>
    <dbReference type="NCBI Taxonomy" id="2822344"/>
    <lineage>
        <taxon>Bacteria</taxon>
        <taxon>Pseudomonadati</taxon>
        <taxon>Bacteroidota</taxon>
        <taxon>Cytophagia</taxon>
        <taxon>Cytophagales</taxon>
        <taxon>Spirosomataceae</taxon>
        <taxon>Dyadobacter</taxon>
    </lineage>
</organism>
<dbReference type="EMBL" id="CAJRAF010000002">
    <property type="protein sequence ID" value="CAG5010795.1"/>
    <property type="molecule type" value="Genomic_DNA"/>
</dbReference>
<protein>
    <recommendedName>
        <fullName evidence="3">SIR2-like domain-containing protein</fullName>
    </recommendedName>
</protein>
<accession>A0A916NDH1</accession>
<keyword evidence="2" id="KW-1185">Reference proteome</keyword>
<proteinExistence type="predicted"/>
<dbReference type="RefSeq" id="WP_215241133.1">
    <property type="nucleotide sequence ID" value="NZ_CAJRAF010000002.1"/>
</dbReference>
<sequence length="534" mass="61250">MDQTSDPKKAFKTRLKNMLSSSECPPFLFVGSGVSIRYCSIPTWIGLLKGFVENNKECFKHKFGYYSSKCSNDPLKIASSLAEEFHAHWWQSDEYEDSRNDYSEIASKDIETAFKIELAKYVETRKQLNEGLEEEISLISQAVISGILTTNWDDFLQEIFPEFQTQIGQKEAIFADHKSIGELYKIHGCTSKPESLVVTSSDYNKFMENNHYLNAKLLTLFAEYPILFLGYSLSDPNIELILKNLISCLDKDLFHIEKLQNRLFFVEWQSSPCNPSIETSSYTSNSIIIPLVKIKAHDYKEIWEVLADLPRTLSVKTLRQLQKMVFEFVTTSKPTGKILVQGIEELEKIDELEVVVGFGNISKLQERGIVGLKARDLLEDILFGQLQEQNYPEIVKKVLPSVIRQNVFIPFFKYQRATSNLNADNSLKAHTFNNYTLTRANTITIEDYRVDTGRTRMTNLGQTHATLESMLKALTPIHAVQAIPYLPKEKIDLTALRSFLKDNWSEFGAKENSYSSPYRKCICLLDFLEYANHN</sequence>
<comment type="caution">
    <text evidence="1">The sequence shown here is derived from an EMBL/GenBank/DDBJ whole genome shotgun (WGS) entry which is preliminary data.</text>
</comment>
<dbReference type="Pfam" id="PF13289">
    <property type="entry name" value="SIR2_2"/>
    <property type="match status" value="1"/>
</dbReference>
<dbReference type="Proteomes" id="UP000680038">
    <property type="component" value="Unassembled WGS sequence"/>
</dbReference>
<evidence type="ECO:0000313" key="1">
    <source>
        <dbReference type="EMBL" id="CAG5010795.1"/>
    </source>
</evidence>
<gene>
    <name evidence="1" type="ORF">DYBT9275_04816</name>
</gene>
<reference evidence="1" key="1">
    <citation type="submission" date="2021-04" db="EMBL/GenBank/DDBJ databases">
        <authorList>
            <person name="Rodrigo-Torres L."/>
            <person name="Arahal R. D."/>
            <person name="Lucena T."/>
        </authorList>
    </citation>
    <scope>NUCLEOTIDE SEQUENCE</scope>
    <source>
        <strain evidence="1">CECT 9275</strain>
    </source>
</reference>